<keyword evidence="1" id="KW-0863">Zinc-finger</keyword>
<sequence length="468" mass="52725">MNATMESIMDFIPRYQEYQSQKDRTECLIKDLMIHCEHIESTLRKENHDLQTELRHTQLDYEDATKSRRELQEQMKELRYQLGNVSNDNNVLKQRNPYVMVLIDGDGLIFKEHLIKQGLEGGKKAAYALRQEISRRCDNADDTEIITKVVANLTGLAKAMKRDGTIENESDLRDFMLGFTQAKASFDFIDVGHGKERADSKIKETTRWNLRNFNCKQILLGVSHDAGYAPFLDEILRDDSTRKRITILEGFPTVREIIATGANVVNFDDLFRTDKLVDRTSPVMYSPASVASTPLQSISYATVTQKASPPPTITLPLAPKAASAQVGRPTSVTVKSVPAQPPWNPGPRGIDPPLNINQAVLDQIKKRKDTDKLCNNHYLRGPCAKGDQCCFEHDYKPNGEELKAISHLARLNPCTNGQDCEVENCIYGHHCPSVVNGVCVHPFCKFHANEHPPGTKLKTMKKPFAAYE</sequence>
<dbReference type="InterPro" id="IPR057654">
    <property type="entry name" value="Znf-CCCH_tandem"/>
</dbReference>
<name>A0ABR2IFQ3_9PEZI</name>
<keyword evidence="1" id="KW-0862">Zinc</keyword>
<gene>
    <name evidence="5" type="ORF">PGQ11_008435</name>
</gene>
<keyword evidence="2" id="KW-0175">Coiled coil</keyword>
<dbReference type="InterPro" id="IPR000571">
    <property type="entry name" value="Znf_CCCH"/>
</dbReference>
<dbReference type="Proteomes" id="UP001390339">
    <property type="component" value="Unassembled WGS sequence"/>
</dbReference>
<dbReference type="InterPro" id="IPR057683">
    <property type="entry name" value="DUF7923"/>
</dbReference>
<protein>
    <submittedName>
        <fullName evidence="5">C-x8-c-x5-c-x3-h zinc finger protein</fullName>
    </submittedName>
</protein>
<reference evidence="5 6" key="1">
    <citation type="journal article" date="2024" name="IMA Fungus">
        <title>Apiospora arundinis, a panoply of carbohydrate-active enzymes and secondary metabolites.</title>
        <authorList>
            <person name="Sorensen T."/>
            <person name="Petersen C."/>
            <person name="Muurmann A.T."/>
            <person name="Christiansen J.V."/>
            <person name="Brundto M.L."/>
            <person name="Overgaard C.K."/>
            <person name="Boysen A.T."/>
            <person name="Wollenberg R.D."/>
            <person name="Larsen T.O."/>
            <person name="Sorensen J.L."/>
            <person name="Nielsen K.L."/>
            <person name="Sondergaard T.E."/>
        </authorList>
    </citation>
    <scope>NUCLEOTIDE SEQUENCE [LARGE SCALE GENOMIC DNA]</scope>
    <source>
        <strain evidence="5 6">AAU 773</strain>
    </source>
</reference>
<dbReference type="PANTHER" id="PTHR37543:SF1">
    <property type="entry name" value="CCCH ZINC FINGER DNA BINDING PROTEIN (AFU_ORTHOLOGUE AFUA_5G12760)"/>
    <property type="match status" value="1"/>
</dbReference>
<dbReference type="Pfam" id="PF25543">
    <property type="entry name" value="zf-CCCH_tandem"/>
    <property type="match status" value="1"/>
</dbReference>
<proteinExistence type="predicted"/>
<dbReference type="Pfam" id="PF25540">
    <property type="entry name" value="DUF7923"/>
    <property type="match status" value="1"/>
</dbReference>
<accession>A0ABR2IFQ3</accession>
<dbReference type="EMBL" id="JAPCWZ010000005">
    <property type="protein sequence ID" value="KAK8862200.1"/>
    <property type="molecule type" value="Genomic_DNA"/>
</dbReference>
<dbReference type="Gene3D" id="4.10.1000.10">
    <property type="entry name" value="Zinc finger, CCCH-type"/>
    <property type="match status" value="1"/>
</dbReference>
<evidence type="ECO:0000256" key="1">
    <source>
        <dbReference type="PROSITE-ProRule" id="PRU00723"/>
    </source>
</evidence>
<feature type="coiled-coil region" evidence="2">
    <location>
        <begin position="54"/>
        <end position="88"/>
    </location>
</feature>
<feature type="region of interest" description="Disordered" evidence="3">
    <location>
        <begin position="333"/>
        <end position="352"/>
    </location>
</feature>
<evidence type="ECO:0000256" key="3">
    <source>
        <dbReference type="SAM" id="MobiDB-lite"/>
    </source>
</evidence>
<feature type="zinc finger region" description="C3H1-type" evidence="1">
    <location>
        <begin position="368"/>
        <end position="396"/>
    </location>
</feature>
<evidence type="ECO:0000256" key="2">
    <source>
        <dbReference type="SAM" id="Coils"/>
    </source>
</evidence>
<evidence type="ECO:0000313" key="6">
    <source>
        <dbReference type="Proteomes" id="UP001390339"/>
    </source>
</evidence>
<keyword evidence="1" id="KW-0479">Metal-binding</keyword>
<dbReference type="PROSITE" id="PS50103">
    <property type="entry name" value="ZF_C3H1"/>
    <property type="match status" value="1"/>
</dbReference>
<evidence type="ECO:0000313" key="5">
    <source>
        <dbReference type="EMBL" id="KAK8862200.1"/>
    </source>
</evidence>
<dbReference type="Pfam" id="PF25542">
    <property type="entry name" value="zf-CCCH_12"/>
    <property type="match status" value="1"/>
</dbReference>
<keyword evidence="6" id="KW-1185">Reference proteome</keyword>
<dbReference type="PANTHER" id="PTHR37543">
    <property type="entry name" value="CCCH ZINC FINGER DNA BINDING PROTEIN (AFU_ORTHOLOGUE AFUA_5G12760)"/>
    <property type="match status" value="1"/>
</dbReference>
<evidence type="ECO:0000259" key="4">
    <source>
        <dbReference type="PROSITE" id="PS50103"/>
    </source>
</evidence>
<organism evidence="5 6">
    <name type="scientific">Apiospora arundinis</name>
    <dbReference type="NCBI Taxonomy" id="335852"/>
    <lineage>
        <taxon>Eukaryota</taxon>
        <taxon>Fungi</taxon>
        <taxon>Dikarya</taxon>
        <taxon>Ascomycota</taxon>
        <taxon>Pezizomycotina</taxon>
        <taxon>Sordariomycetes</taxon>
        <taxon>Xylariomycetidae</taxon>
        <taxon>Amphisphaeriales</taxon>
        <taxon>Apiosporaceae</taxon>
        <taxon>Apiospora</taxon>
    </lineage>
</organism>
<feature type="domain" description="C3H1-type" evidence="4">
    <location>
        <begin position="368"/>
        <end position="396"/>
    </location>
</feature>
<comment type="caution">
    <text evidence="5">The sequence shown here is derived from an EMBL/GenBank/DDBJ whole genome shotgun (WGS) entry which is preliminary data.</text>
</comment>